<dbReference type="PANTHER" id="PTHR11839">
    <property type="entry name" value="UDP/ADP-SUGAR PYROPHOSPHATASE"/>
    <property type="match status" value="1"/>
</dbReference>
<comment type="similarity">
    <text evidence="3">Belongs to the Nudix hydrolase family. NudK subfamily.</text>
</comment>
<name>A0A1I4P938_9GAMM</name>
<dbReference type="GO" id="GO:0016787">
    <property type="term" value="F:hydrolase activity"/>
    <property type="evidence" value="ECO:0007669"/>
    <property type="project" value="UniProtKB-KW"/>
</dbReference>
<evidence type="ECO:0000256" key="2">
    <source>
        <dbReference type="ARBA" id="ARBA00001946"/>
    </source>
</evidence>
<keyword evidence="5" id="KW-0378">Hydrolase</keyword>
<evidence type="ECO:0000256" key="1">
    <source>
        <dbReference type="ARBA" id="ARBA00000847"/>
    </source>
</evidence>
<organism evidence="9 10">
    <name type="scientific">Halopseudomonas yangmingensis</name>
    <dbReference type="NCBI Taxonomy" id="1720063"/>
    <lineage>
        <taxon>Bacteria</taxon>
        <taxon>Pseudomonadati</taxon>
        <taxon>Pseudomonadota</taxon>
        <taxon>Gammaproteobacteria</taxon>
        <taxon>Pseudomonadales</taxon>
        <taxon>Pseudomonadaceae</taxon>
        <taxon>Halopseudomonas</taxon>
    </lineage>
</organism>
<evidence type="ECO:0000256" key="5">
    <source>
        <dbReference type="ARBA" id="ARBA00022801"/>
    </source>
</evidence>
<protein>
    <recommendedName>
        <fullName evidence="4">GDP-mannose pyrophosphatase</fullName>
    </recommendedName>
    <alternativeName>
        <fullName evidence="6">GDP-mannose hydrolase</fullName>
    </alternativeName>
    <alternativeName>
        <fullName evidence="7">GDPMK</fullName>
    </alternativeName>
</protein>
<dbReference type="Gene3D" id="3.90.79.10">
    <property type="entry name" value="Nucleoside Triphosphate Pyrophosphohydrolase"/>
    <property type="match status" value="1"/>
</dbReference>
<evidence type="ECO:0000256" key="4">
    <source>
        <dbReference type="ARBA" id="ARBA00016377"/>
    </source>
</evidence>
<dbReference type="PROSITE" id="PS51462">
    <property type="entry name" value="NUDIX"/>
    <property type="match status" value="1"/>
</dbReference>
<dbReference type="PANTHER" id="PTHR11839:SF18">
    <property type="entry name" value="NUDIX HYDROLASE DOMAIN-CONTAINING PROTEIN"/>
    <property type="match status" value="1"/>
</dbReference>
<dbReference type="InterPro" id="IPR000086">
    <property type="entry name" value="NUDIX_hydrolase_dom"/>
</dbReference>
<dbReference type="GO" id="GO:0019693">
    <property type="term" value="P:ribose phosphate metabolic process"/>
    <property type="evidence" value="ECO:0007669"/>
    <property type="project" value="TreeGrafter"/>
</dbReference>
<dbReference type="Pfam" id="PF00293">
    <property type="entry name" value="NUDIX"/>
    <property type="match status" value="1"/>
</dbReference>
<evidence type="ECO:0000259" key="8">
    <source>
        <dbReference type="PROSITE" id="PS51462"/>
    </source>
</evidence>
<evidence type="ECO:0000256" key="6">
    <source>
        <dbReference type="ARBA" id="ARBA00032162"/>
    </source>
</evidence>
<dbReference type="GO" id="GO:0005829">
    <property type="term" value="C:cytosol"/>
    <property type="evidence" value="ECO:0007669"/>
    <property type="project" value="TreeGrafter"/>
</dbReference>
<dbReference type="RefSeq" id="WP_093472600.1">
    <property type="nucleotide sequence ID" value="NZ_FOUI01000002.1"/>
</dbReference>
<evidence type="ECO:0000256" key="7">
    <source>
        <dbReference type="ARBA" id="ARBA00032272"/>
    </source>
</evidence>
<proteinExistence type="inferred from homology"/>
<dbReference type="STRING" id="1720063.SAMN05216217_102181"/>
<dbReference type="AlphaFoldDB" id="A0A1I4P938"/>
<keyword evidence="10" id="KW-1185">Reference proteome</keyword>
<sequence length="167" mass="18612">MKTLYENPWFRVVADNGYHWIEEDGASQGAAVLAIVDQHEALLVEVCRPAQGNRPALEIPRGYAEPGESSIDCACRELLEETGYRATPEQLTRLGRYRPNTAILSSGVDLYLARLTSQDAVGSHDHEVQAVHRVAIEQLLERLLQGELEDGFTLAALAYWQARQQPV</sequence>
<evidence type="ECO:0000256" key="3">
    <source>
        <dbReference type="ARBA" id="ARBA00007275"/>
    </source>
</evidence>
<accession>A0A1I4P938</accession>
<dbReference type="SUPFAM" id="SSF55811">
    <property type="entry name" value="Nudix"/>
    <property type="match status" value="1"/>
</dbReference>
<dbReference type="PROSITE" id="PS00893">
    <property type="entry name" value="NUDIX_BOX"/>
    <property type="match status" value="1"/>
</dbReference>
<dbReference type="InterPro" id="IPR015797">
    <property type="entry name" value="NUDIX_hydrolase-like_dom_sf"/>
</dbReference>
<feature type="domain" description="Nudix hydrolase" evidence="8">
    <location>
        <begin position="26"/>
        <end position="156"/>
    </location>
</feature>
<comment type="catalytic activity">
    <reaction evidence="1">
        <text>GDP-alpha-D-mannose + H2O = alpha-D-mannose 1-phosphate + GMP + 2 H(+)</text>
        <dbReference type="Rhea" id="RHEA:27978"/>
        <dbReference type="ChEBI" id="CHEBI:15377"/>
        <dbReference type="ChEBI" id="CHEBI:15378"/>
        <dbReference type="ChEBI" id="CHEBI:57527"/>
        <dbReference type="ChEBI" id="CHEBI:58115"/>
        <dbReference type="ChEBI" id="CHEBI:58409"/>
    </reaction>
</comment>
<comment type="cofactor">
    <cofactor evidence="2">
        <name>Mg(2+)</name>
        <dbReference type="ChEBI" id="CHEBI:18420"/>
    </cofactor>
</comment>
<evidence type="ECO:0000313" key="10">
    <source>
        <dbReference type="Proteomes" id="UP000243629"/>
    </source>
</evidence>
<dbReference type="Proteomes" id="UP000243629">
    <property type="component" value="Unassembled WGS sequence"/>
</dbReference>
<evidence type="ECO:0000313" key="9">
    <source>
        <dbReference type="EMBL" id="SFM24145.1"/>
    </source>
</evidence>
<reference evidence="10" key="1">
    <citation type="submission" date="2016-10" db="EMBL/GenBank/DDBJ databases">
        <authorList>
            <person name="Varghese N."/>
            <person name="Submissions S."/>
        </authorList>
    </citation>
    <scope>NUCLEOTIDE SEQUENCE [LARGE SCALE GENOMIC DNA]</scope>
    <source>
        <strain evidence="10">DSM 24213</strain>
    </source>
</reference>
<dbReference type="InterPro" id="IPR020084">
    <property type="entry name" value="NUDIX_hydrolase_CS"/>
</dbReference>
<dbReference type="OrthoDB" id="177518at2"/>
<dbReference type="EMBL" id="FOUI01000002">
    <property type="protein sequence ID" value="SFM24145.1"/>
    <property type="molecule type" value="Genomic_DNA"/>
</dbReference>
<dbReference type="GO" id="GO:0006753">
    <property type="term" value="P:nucleoside phosphate metabolic process"/>
    <property type="evidence" value="ECO:0007669"/>
    <property type="project" value="TreeGrafter"/>
</dbReference>
<dbReference type="CDD" id="cd03424">
    <property type="entry name" value="NUDIX_ADPRase_Nudt5_UGPPase_Nudt14"/>
    <property type="match status" value="1"/>
</dbReference>
<gene>
    <name evidence="9" type="ORF">SAMN05216217_102181</name>
</gene>